<gene>
    <name evidence="3" type="ORF">C361_05588</name>
</gene>
<name>A0A854Q815_CRYNE</name>
<dbReference type="GO" id="GO:0003712">
    <property type="term" value="F:transcription coregulator activity"/>
    <property type="evidence" value="ECO:0007669"/>
    <property type="project" value="InterPro"/>
</dbReference>
<organism evidence="3 4">
    <name type="scientific">Cryptococcus neoformans Tu259-1</name>
    <dbReference type="NCBI Taxonomy" id="1230072"/>
    <lineage>
        <taxon>Eukaryota</taxon>
        <taxon>Fungi</taxon>
        <taxon>Dikarya</taxon>
        <taxon>Basidiomycota</taxon>
        <taxon>Agaricomycotina</taxon>
        <taxon>Tremellomycetes</taxon>
        <taxon>Tremellales</taxon>
        <taxon>Cryptococcaceae</taxon>
        <taxon>Cryptococcus</taxon>
        <taxon>Cryptococcus neoformans species complex</taxon>
    </lineage>
</organism>
<dbReference type="InterPro" id="IPR046468">
    <property type="entry name" value="Spt20-like_SEP"/>
</dbReference>
<evidence type="ECO:0000256" key="1">
    <source>
        <dbReference type="SAM" id="MobiDB-lite"/>
    </source>
</evidence>
<feature type="region of interest" description="Disordered" evidence="1">
    <location>
        <begin position="234"/>
        <end position="329"/>
    </location>
</feature>
<feature type="compositionally biased region" description="Basic and acidic residues" evidence="1">
    <location>
        <begin position="253"/>
        <end position="278"/>
    </location>
</feature>
<dbReference type="OrthoDB" id="1932706at2759"/>
<dbReference type="PANTHER" id="PTHR13526:SF8">
    <property type="entry name" value="TRANSCRIPTION FACTOR SPT20 HOMOLOG"/>
    <property type="match status" value="1"/>
</dbReference>
<dbReference type="Pfam" id="PF12090">
    <property type="entry name" value="Spt20_SEP"/>
    <property type="match status" value="1"/>
</dbReference>
<evidence type="ECO:0000313" key="4">
    <source>
        <dbReference type="Proteomes" id="UP000199727"/>
    </source>
</evidence>
<feature type="compositionally biased region" description="Basic and acidic residues" evidence="1">
    <location>
        <begin position="302"/>
        <end position="319"/>
    </location>
</feature>
<feature type="compositionally biased region" description="Basic residues" evidence="1">
    <location>
        <begin position="320"/>
        <end position="329"/>
    </location>
</feature>
<comment type="caution">
    <text evidence="3">The sequence shown here is derived from an EMBL/GenBank/DDBJ whole genome shotgun (WGS) entry which is preliminary data.</text>
</comment>
<sequence length="329" mass="36254">MASASGYNHHRFARAVLKKSRKWEPSLTVQLFSNHWRFENSPLNFQYDGPMKPFLLAIRSQVIPASLIPFLYDIQPPISFVDGCLVVELQDYRRSPESRSRVVMRPAAETLAQTIDVMLERKGHGWDEQLAMELESRIITATSPPLYLGTSIMATRNATLALALTSPAHPNLSADGALRQPMAMESDAQSSLEKMRKLIAAGSRAGAGAAPFQPDWLVLRAKEQYEAVRLHRERGGFLPQGSQGPATSTAGDDAPRPPATDDKKKKGKKRPNDEEERKPKPKKKKKQQLAASSAAAAGDAADGEKKKPPVKKEKGAAAEKKKKVEKKKD</sequence>
<feature type="compositionally biased region" description="Polar residues" evidence="1">
    <location>
        <begin position="240"/>
        <end position="250"/>
    </location>
</feature>
<dbReference type="PANTHER" id="PTHR13526">
    <property type="entry name" value="TRANSCRIPTION FACTOR SPT20 HOMOLOG"/>
    <property type="match status" value="1"/>
</dbReference>
<dbReference type="InterPro" id="IPR021950">
    <property type="entry name" value="Spt20"/>
</dbReference>
<reference evidence="3 4" key="1">
    <citation type="submission" date="2017-06" db="EMBL/GenBank/DDBJ databases">
        <title>Global population genomics of the pathogenic fungus Cryptococcus neoformans var. grubii.</title>
        <authorList>
            <person name="Cuomo C."/>
            <person name="Litvintseva A."/>
            <person name="Chen Y."/>
            <person name="Young S."/>
            <person name="Zeng Q."/>
            <person name="Chapman S."/>
            <person name="Gujja S."/>
            <person name="Saif S."/>
            <person name="Birren B."/>
        </authorList>
    </citation>
    <scope>NUCLEOTIDE SEQUENCE [LARGE SCALE GENOMIC DNA]</scope>
    <source>
        <strain evidence="3 4">Tu259-1</strain>
    </source>
</reference>
<dbReference type="AlphaFoldDB" id="A0A854Q815"/>
<feature type="domain" description="Spt20-like SEP" evidence="2">
    <location>
        <begin position="23"/>
        <end position="158"/>
    </location>
</feature>
<dbReference type="EMBL" id="AMKT01000073">
    <property type="protein sequence ID" value="OXG14883.1"/>
    <property type="molecule type" value="Genomic_DNA"/>
</dbReference>
<feature type="compositionally biased region" description="Low complexity" evidence="1">
    <location>
        <begin position="288"/>
        <end position="300"/>
    </location>
</feature>
<protein>
    <recommendedName>
        <fullName evidence="2">Spt20-like SEP domain-containing protein</fullName>
    </recommendedName>
</protein>
<dbReference type="GO" id="GO:0006357">
    <property type="term" value="P:regulation of transcription by RNA polymerase II"/>
    <property type="evidence" value="ECO:0007669"/>
    <property type="project" value="TreeGrafter"/>
</dbReference>
<evidence type="ECO:0000313" key="3">
    <source>
        <dbReference type="EMBL" id="OXG14883.1"/>
    </source>
</evidence>
<evidence type="ECO:0000259" key="2">
    <source>
        <dbReference type="Pfam" id="PF12090"/>
    </source>
</evidence>
<dbReference type="GO" id="GO:0000124">
    <property type="term" value="C:SAGA complex"/>
    <property type="evidence" value="ECO:0007669"/>
    <property type="project" value="InterPro"/>
</dbReference>
<proteinExistence type="predicted"/>
<dbReference type="Proteomes" id="UP000199727">
    <property type="component" value="Unassembled WGS sequence"/>
</dbReference>
<accession>A0A854Q815</accession>